<feature type="transmembrane region" description="Helical" evidence="9">
    <location>
        <begin position="299"/>
        <end position="316"/>
    </location>
</feature>
<evidence type="ECO:0000256" key="6">
    <source>
        <dbReference type="ARBA" id="ARBA00022927"/>
    </source>
</evidence>
<evidence type="ECO:0000313" key="11">
    <source>
        <dbReference type="Proteomes" id="UP000193642"/>
    </source>
</evidence>
<dbReference type="GO" id="GO:0016020">
    <property type="term" value="C:membrane"/>
    <property type="evidence" value="ECO:0007669"/>
    <property type="project" value="UniProtKB-SubCell"/>
</dbReference>
<feature type="transmembrane region" description="Helical" evidence="9">
    <location>
        <begin position="543"/>
        <end position="570"/>
    </location>
</feature>
<feature type="transmembrane region" description="Helical" evidence="9">
    <location>
        <begin position="385"/>
        <end position="411"/>
    </location>
</feature>
<feature type="transmembrane region" description="Helical" evidence="9">
    <location>
        <begin position="615"/>
        <end position="633"/>
    </location>
</feature>
<evidence type="ECO:0000256" key="7">
    <source>
        <dbReference type="ARBA" id="ARBA00022989"/>
    </source>
</evidence>
<reference evidence="10 11" key="1">
    <citation type="submission" date="2016-07" db="EMBL/GenBank/DDBJ databases">
        <title>Pervasive Adenine N6-methylation of Active Genes in Fungi.</title>
        <authorList>
            <consortium name="DOE Joint Genome Institute"/>
            <person name="Mondo S.J."/>
            <person name="Dannebaum R.O."/>
            <person name="Kuo R.C."/>
            <person name="Labutti K."/>
            <person name="Haridas S."/>
            <person name="Kuo A."/>
            <person name="Salamov A."/>
            <person name="Ahrendt S.R."/>
            <person name="Lipzen A."/>
            <person name="Sullivan W."/>
            <person name="Andreopoulos W.B."/>
            <person name="Clum A."/>
            <person name="Lindquist E."/>
            <person name="Daum C."/>
            <person name="Ramamoorthy G.K."/>
            <person name="Gryganskyi A."/>
            <person name="Culley D."/>
            <person name="Magnuson J.K."/>
            <person name="James T.Y."/>
            <person name="O'Malley M.A."/>
            <person name="Stajich J.E."/>
            <person name="Spatafora J.W."/>
            <person name="Visel A."/>
            <person name="Grigoriev I.V."/>
        </authorList>
    </citation>
    <scope>NUCLEOTIDE SEQUENCE [LARGE SCALE GENOMIC DNA]</scope>
    <source>
        <strain evidence="10 11">JEL800</strain>
    </source>
</reference>
<feature type="transmembrane region" description="Helical" evidence="9">
    <location>
        <begin position="691"/>
        <end position="716"/>
    </location>
</feature>
<gene>
    <name evidence="10" type="ORF">BCR33DRAFT_765504</name>
</gene>
<evidence type="ECO:0000256" key="9">
    <source>
        <dbReference type="SAM" id="Phobius"/>
    </source>
</evidence>
<accession>A0A1Y2CFB0</accession>
<dbReference type="PANTHER" id="PTHR22601">
    <property type="entry name" value="ISP4 LIKE PROTEIN"/>
    <property type="match status" value="1"/>
</dbReference>
<dbReference type="GO" id="GO:0015031">
    <property type="term" value="P:protein transport"/>
    <property type="evidence" value="ECO:0007669"/>
    <property type="project" value="UniProtKB-KW"/>
</dbReference>
<dbReference type="InterPro" id="IPR004648">
    <property type="entry name" value="Oligpept_transpt"/>
</dbReference>
<keyword evidence="7 9" id="KW-1133">Transmembrane helix</keyword>
<keyword evidence="5" id="KW-0571">Peptide transport</keyword>
<feature type="transmembrane region" description="Helical" evidence="9">
    <location>
        <begin position="449"/>
        <end position="468"/>
    </location>
</feature>
<keyword evidence="8 9" id="KW-0472">Membrane</keyword>
<keyword evidence="11" id="KW-1185">Reference proteome</keyword>
<comment type="caution">
    <text evidence="10">The sequence shown here is derived from an EMBL/GenBank/DDBJ whole genome shotgun (WGS) entry which is preliminary data.</text>
</comment>
<comment type="subcellular location">
    <subcellularLocation>
        <location evidence="1">Membrane</location>
        <topology evidence="1">Multi-pass membrane protein</topology>
    </subcellularLocation>
</comment>
<keyword evidence="6" id="KW-0653">Protein transport</keyword>
<dbReference type="Pfam" id="PF03169">
    <property type="entry name" value="OPT"/>
    <property type="match status" value="1"/>
</dbReference>
<feature type="transmembrane region" description="Helical" evidence="9">
    <location>
        <begin position="145"/>
        <end position="165"/>
    </location>
</feature>
<dbReference type="GO" id="GO:0035673">
    <property type="term" value="F:oligopeptide transmembrane transporter activity"/>
    <property type="evidence" value="ECO:0007669"/>
    <property type="project" value="InterPro"/>
</dbReference>
<dbReference type="InterPro" id="IPR004813">
    <property type="entry name" value="OPT"/>
</dbReference>
<feature type="transmembrane region" description="Helical" evidence="9">
    <location>
        <begin position="215"/>
        <end position="233"/>
    </location>
</feature>
<organism evidence="10 11">
    <name type="scientific">Rhizoclosmatium globosum</name>
    <dbReference type="NCBI Taxonomy" id="329046"/>
    <lineage>
        <taxon>Eukaryota</taxon>
        <taxon>Fungi</taxon>
        <taxon>Fungi incertae sedis</taxon>
        <taxon>Chytridiomycota</taxon>
        <taxon>Chytridiomycota incertae sedis</taxon>
        <taxon>Chytridiomycetes</taxon>
        <taxon>Chytridiales</taxon>
        <taxon>Chytriomycetaceae</taxon>
        <taxon>Rhizoclosmatium</taxon>
    </lineage>
</organism>
<evidence type="ECO:0000256" key="3">
    <source>
        <dbReference type="ARBA" id="ARBA00022448"/>
    </source>
</evidence>
<keyword evidence="3" id="KW-0813">Transport</keyword>
<feature type="transmembrane region" description="Helical" evidence="9">
    <location>
        <begin position="46"/>
        <end position="68"/>
    </location>
</feature>
<evidence type="ECO:0000256" key="5">
    <source>
        <dbReference type="ARBA" id="ARBA00022856"/>
    </source>
</evidence>
<proteinExistence type="inferred from homology"/>
<evidence type="ECO:0000256" key="1">
    <source>
        <dbReference type="ARBA" id="ARBA00004141"/>
    </source>
</evidence>
<keyword evidence="4 9" id="KW-0812">Transmembrane</keyword>
<dbReference type="EMBL" id="MCGO01000019">
    <property type="protein sequence ID" value="ORY45741.1"/>
    <property type="molecule type" value="Genomic_DNA"/>
</dbReference>
<feature type="transmembrane region" description="Helical" evidence="9">
    <location>
        <begin position="590"/>
        <end position="608"/>
    </location>
</feature>
<feature type="transmembrane region" description="Helical" evidence="9">
    <location>
        <begin position="475"/>
        <end position="499"/>
    </location>
</feature>
<dbReference type="OrthoDB" id="9986677at2759"/>
<evidence type="ECO:0000313" key="10">
    <source>
        <dbReference type="EMBL" id="ORY45741.1"/>
    </source>
</evidence>
<dbReference type="NCBIfam" id="TIGR00728">
    <property type="entry name" value="OPT_sfam"/>
    <property type="match status" value="2"/>
</dbReference>
<feature type="transmembrane region" description="Helical" evidence="9">
    <location>
        <begin position="660"/>
        <end position="679"/>
    </location>
</feature>
<feature type="transmembrane region" description="Helical" evidence="9">
    <location>
        <begin position="511"/>
        <end position="531"/>
    </location>
</feature>
<evidence type="ECO:0000256" key="8">
    <source>
        <dbReference type="ARBA" id="ARBA00023136"/>
    </source>
</evidence>
<dbReference type="AlphaFoldDB" id="A0A1Y2CFB0"/>
<sequence length="766" mass="85077">MTPLEEKPHHEEDVIIQEESLEDAKYIEEHIDFIVPQTDDPSTPCWTFRSVFIGTFFAIILSVANTALSFRSAPFSVPSVVAVILSYPIGLSFAAALPSGILNPGPFSMKEHVIIYILSATTTAPYGIDNVIVQVMPGLMNAGDITFMAALGFVLVTQFLGYGFSGLTRRFLVKPTAMWWPSNMTTIALFASFHQNAAGNATVDTERWTMSRTKFFWIAFAGMFVYEWIPEFLAPALQAVSIGCLIAGKGNGPSGVLSNFNNIAGSVTQGAGFLGMTFDWNNIGGIYFAQPFYANAIKTIGYIVFLWIVTPMMYAFDTLGNNADFHIGGYQGSLNPILNSPGLFVGNKNGTLPIGTKVSAKYFYNVSDNFNLDTKKYNNVAPVRITSMFALSYASSFLTVTAALVHVGLWYGKDIYRQTMNAFRQVRDEVDALDKHSKMMEAYPEVPDWVYVIFMVICMAGGLAISLWTPFGMPWWGIFFNIFMVAIFVVPYGSIYAITGVQMYLNVLSEFVIGLMIPGQTVAVMAFNLELVRRLKLGHYLHIPPYAMVGAQMLGTLINAVAATATAWFMMFNTNKLLGSTGWGYNSYQVFYSAGGIWGAIGPQRFFGIGSVYESLLWCFLIGAIAPVLPWLANKYVYKSRFWYYCNFPIFFQFAGVQTYQVYLIAPFLAGFVGQVIIFNRYKEFYQKYLYVMGAAWDAAAAIVTLLVAIIGLSGYTFDKWWALNPNTDNVAIDYYCFPGASYKDYDCSYYIAQGLNETAEGIPCA</sequence>
<name>A0A1Y2CFB0_9FUNG</name>
<comment type="similarity">
    <text evidence="2">Belongs to the oligopeptide OPT transporter family.</text>
</comment>
<dbReference type="Proteomes" id="UP000193642">
    <property type="component" value="Unassembled WGS sequence"/>
</dbReference>
<protein>
    <submittedName>
        <fullName evidence="10">OPT superfamily oligopeptide transporter</fullName>
    </submittedName>
</protein>
<evidence type="ECO:0000256" key="4">
    <source>
        <dbReference type="ARBA" id="ARBA00022692"/>
    </source>
</evidence>
<evidence type="ECO:0000256" key="2">
    <source>
        <dbReference type="ARBA" id="ARBA00008807"/>
    </source>
</evidence>
<feature type="transmembrane region" description="Helical" evidence="9">
    <location>
        <begin position="80"/>
        <end position="101"/>
    </location>
</feature>